<dbReference type="STRING" id="264951.A0A443I7T1"/>
<dbReference type="RefSeq" id="XP_028489691.1">
    <property type="nucleotide sequence ID" value="XM_028629628.1"/>
</dbReference>
<dbReference type="SUPFAM" id="SSF55729">
    <property type="entry name" value="Acyl-CoA N-acyltransferases (Nat)"/>
    <property type="match status" value="1"/>
</dbReference>
<proteinExistence type="predicted"/>
<reference evidence="4 5" key="1">
    <citation type="journal article" date="2018" name="Front. Microbiol.">
        <title>Genomic and genetic insights into a cosmopolitan fungus, Paecilomyces variotii (Eurotiales).</title>
        <authorList>
            <person name="Urquhart A.S."/>
            <person name="Mondo S.J."/>
            <person name="Makela M.R."/>
            <person name="Hane J.K."/>
            <person name="Wiebenga A."/>
            <person name="He G."/>
            <person name="Mihaltcheva S."/>
            <person name="Pangilinan J."/>
            <person name="Lipzen A."/>
            <person name="Barry K."/>
            <person name="de Vries R.P."/>
            <person name="Grigoriev I.V."/>
            <person name="Idnurm A."/>
        </authorList>
    </citation>
    <scope>NUCLEOTIDE SEQUENCE [LARGE SCALE GENOMIC DNA]</scope>
    <source>
        <strain evidence="4 5">CBS 101075</strain>
    </source>
</reference>
<feature type="domain" description="N-acetyltransferase" evidence="3">
    <location>
        <begin position="63"/>
        <end position="194"/>
    </location>
</feature>
<name>A0A443I7T1_BYSSP</name>
<sequence length="212" mass="23396">MSMVQFDELAGLRAFTRPLSVSDVESCVEVESVFPPQERCSKEKFVYRLTVCPEICLGLFVETPEDEGTPTLIGHVIANRVSHGITDGSMELPQNWSGGKDVVMVDGQVIGNDPNGRKIGVHSLAIRSEYQGKGIGRALMKEYIHFLRGSNESADSVVLITYDRLVRFYESVGFRNLGTSSCTFGGLVWNALVSFPQSSQGIITLILTRFRN</sequence>
<dbReference type="GO" id="GO:0004059">
    <property type="term" value="F:aralkylamine N-acetyltransferase activity"/>
    <property type="evidence" value="ECO:0007669"/>
    <property type="project" value="TreeGrafter"/>
</dbReference>
<dbReference type="PROSITE" id="PS51186">
    <property type="entry name" value="GNAT"/>
    <property type="match status" value="1"/>
</dbReference>
<keyword evidence="2 4" id="KW-0012">Acyltransferase</keyword>
<dbReference type="Gene3D" id="3.40.630.30">
    <property type="match status" value="1"/>
</dbReference>
<dbReference type="EMBL" id="RCNU01000001">
    <property type="protein sequence ID" value="RWR00047.1"/>
    <property type="molecule type" value="Genomic_DNA"/>
</dbReference>
<evidence type="ECO:0000313" key="5">
    <source>
        <dbReference type="Proteomes" id="UP000283841"/>
    </source>
</evidence>
<evidence type="ECO:0000256" key="2">
    <source>
        <dbReference type="ARBA" id="ARBA00023315"/>
    </source>
</evidence>
<comment type="caution">
    <text evidence="4">The sequence shown here is derived from an EMBL/GenBank/DDBJ whole genome shotgun (WGS) entry which is preliminary data.</text>
</comment>
<gene>
    <name evidence="4" type="ORF">C8Q69DRAFT_453483</name>
</gene>
<dbReference type="InterPro" id="IPR016181">
    <property type="entry name" value="Acyl_CoA_acyltransferase"/>
</dbReference>
<dbReference type="GeneID" id="39598905"/>
<organism evidence="4 5">
    <name type="scientific">Byssochlamys spectabilis</name>
    <name type="common">Paecilomyces variotii</name>
    <dbReference type="NCBI Taxonomy" id="264951"/>
    <lineage>
        <taxon>Eukaryota</taxon>
        <taxon>Fungi</taxon>
        <taxon>Dikarya</taxon>
        <taxon>Ascomycota</taxon>
        <taxon>Pezizomycotina</taxon>
        <taxon>Eurotiomycetes</taxon>
        <taxon>Eurotiomycetidae</taxon>
        <taxon>Eurotiales</taxon>
        <taxon>Thermoascaceae</taxon>
        <taxon>Paecilomyces</taxon>
    </lineage>
</organism>
<dbReference type="AlphaFoldDB" id="A0A443I7T1"/>
<evidence type="ECO:0000256" key="1">
    <source>
        <dbReference type="ARBA" id="ARBA00022679"/>
    </source>
</evidence>
<dbReference type="CDD" id="cd04301">
    <property type="entry name" value="NAT_SF"/>
    <property type="match status" value="1"/>
</dbReference>
<dbReference type="PANTHER" id="PTHR10908:SF0">
    <property type="entry name" value="SEROTONIN N-ACETYLTRANSFERASE"/>
    <property type="match status" value="1"/>
</dbReference>
<evidence type="ECO:0000259" key="3">
    <source>
        <dbReference type="PROSITE" id="PS51186"/>
    </source>
</evidence>
<dbReference type="Proteomes" id="UP000283841">
    <property type="component" value="Unassembled WGS sequence"/>
</dbReference>
<dbReference type="InterPro" id="IPR051635">
    <property type="entry name" value="SNAT-like"/>
</dbReference>
<dbReference type="PANTHER" id="PTHR10908">
    <property type="entry name" value="SEROTONIN N-ACETYLTRANSFERASE"/>
    <property type="match status" value="1"/>
</dbReference>
<dbReference type="Pfam" id="PF13673">
    <property type="entry name" value="Acetyltransf_10"/>
    <property type="match status" value="1"/>
</dbReference>
<keyword evidence="5" id="KW-1185">Reference proteome</keyword>
<evidence type="ECO:0000313" key="4">
    <source>
        <dbReference type="EMBL" id="RWR00047.1"/>
    </source>
</evidence>
<dbReference type="VEuPathDB" id="FungiDB:C8Q69DRAFT_453483"/>
<keyword evidence="1 4" id="KW-0808">Transferase</keyword>
<dbReference type="GO" id="GO:0005737">
    <property type="term" value="C:cytoplasm"/>
    <property type="evidence" value="ECO:0007669"/>
    <property type="project" value="TreeGrafter"/>
</dbReference>
<accession>A0A443I7T1</accession>
<dbReference type="InterPro" id="IPR000182">
    <property type="entry name" value="GNAT_dom"/>
</dbReference>
<protein>
    <submittedName>
        <fullName evidence="4">Acyl-CoA N-acyltransferase</fullName>
    </submittedName>
</protein>